<dbReference type="SUPFAM" id="SSF52540">
    <property type="entry name" value="P-loop containing nucleoside triphosphate hydrolases"/>
    <property type="match status" value="1"/>
</dbReference>
<dbReference type="InterPro" id="IPR027417">
    <property type="entry name" value="P-loop_NTPase"/>
</dbReference>
<keyword evidence="2 4" id="KW-0067">ATP-binding</keyword>
<dbReference type="Pfam" id="PF00005">
    <property type="entry name" value="ABC_tran"/>
    <property type="match status" value="1"/>
</dbReference>
<dbReference type="GO" id="GO:0005524">
    <property type="term" value="F:ATP binding"/>
    <property type="evidence" value="ECO:0007669"/>
    <property type="project" value="UniProtKB-KW"/>
</dbReference>
<dbReference type="SMART" id="SM00382">
    <property type="entry name" value="AAA"/>
    <property type="match status" value="1"/>
</dbReference>
<dbReference type="GO" id="GO:0005315">
    <property type="term" value="F:phosphate transmembrane transporter activity"/>
    <property type="evidence" value="ECO:0007669"/>
    <property type="project" value="InterPro"/>
</dbReference>
<dbReference type="InterPro" id="IPR003439">
    <property type="entry name" value="ABC_transporter-like_ATP-bd"/>
</dbReference>
<dbReference type="GO" id="GO:0016887">
    <property type="term" value="F:ATP hydrolysis activity"/>
    <property type="evidence" value="ECO:0007669"/>
    <property type="project" value="InterPro"/>
</dbReference>
<dbReference type="eggNOG" id="COG1117">
    <property type="taxonomic scope" value="Bacteria"/>
</dbReference>
<dbReference type="PANTHER" id="PTHR43423">
    <property type="entry name" value="ABC TRANSPORTER I FAMILY MEMBER 17"/>
    <property type="match status" value="1"/>
</dbReference>
<protein>
    <submittedName>
        <fullName evidence="4">Phosphate transport system ATP-binding protein</fullName>
    </submittedName>
</protein>
<proteinExistence type="predicted"/>
<dbReference type="AlphaFoldDB" id="A0A0H3JZ11"/>
<dbReference type="PANTHER" id="PTHR43423:SF1">
    <property type="entry name" value="ABC TRANSPORTER I FAMILY MEMBER 17"/>
    <property type="match status" value="1"/>
</dbReference>
<dbReference type="EMBL" id="AP008231">
    <property type="protein sequence ID" value="BAD78297.1"/>
    <property type="molecule type" value="Genomic_DNA"/>
</dbReference>
<sequence length="266" mass="29793">MEFLPPPPRFTDPALRLQGLTVEHGDHCLLHQISCEFPQQTITAIVGPSGCGKTLLLRCLNRLSDLQPELRVSGQIWLRDRNLRDRQVNVESLRCQLALIRGPATPIAGSLYDNIVLPARLQGYRGNLEALVREVLTIVELPENLDLQQAARHCSPETQLRLCLARATAMEPDILLLDEPCLPLDSAATLAFEELLLRLCDRHTILLITNNLAQAGRCATYTALLHPVLIDEQKLPVTKLIEFAPTSQIFRQPQHPITDDFVCGRR</sequence>
<feature type="domain" description="ABC transporter" evidence="3">
    <location>
        <begin position="15"/>
        <end position="252"/>
    </location>
</feature>
<dbReference type="GO" id="GO:0016020">
    <property type="term" value="C:membrane"/>
    <property type="evidence" value="ECO:0007669"/>
    <property type="project" value="InterPro"/>
</dbReference>
<evidence type="ECO:0000256" key="2">
    <source>
        <dbReference type="ARBA" id="ARBA00022840"/>
    </source>
</evidence>
<dbReference type="RefSeq" id="WP_011242420.1">
    <property type="nucleotide sequence ID" value="NC_006576.1"/>
</dbReference>
<keyword evidence="1" id="KW-0547">Nucleotide-binding</keyword>
<dbReference type="CDD" id="cd03260">
    <property type="entry name" value="ABC_PstB_phosphate_transporter"/>
    <property type="match status" value="1"/>
</dbReference>
<gene>
    <name evidence="4" type="primary">pstB</name>
    <name evidence="4" type="ordered locus">syc0107_c</name>
</gene>
<dbReference type="KEGG" id="syc:syc0107_c"/>
<dbReference type="Proteomes" id="UP000001175">
    <property type="component" value="Chromosome"/>
</dbReference>
<evidence type="ECO:0000259" key="3">
    <source>
        <dbReference type="PROSITE" id="PS50893"/>
    </source>
</evidence>
<dbReference type="Gene3D" id="3.40.50.300">
    <property type="entry name" value="P-loop containing nucleotide triphosphate hydrolases"/>
    <property type="match status" value="1"/>
</dbReference>
<evidence type="ECO:0000256" key="1">
    <source>
        <dbReference type="ARBA" id="ARBA00022741"/>
    </source>
</evidence>
<name>A0A0H3JZ11_SYNP6</name>
<dbReference type="InterPro" id="IPR003593">
    <property type="entry name" value="AAA+_ATPase"/>
</dbReference>
<dbReference type="InterPro" id="IPR005670">
    <property type="entry name" value="PstB-like"/>
</dbReference>
<organism evidence="4 5">
    <name type="scientific">Synechococcus sp. (strain ATCC 27144 / PCC 6301 / SAUG 1402/1)</name>
    <name type="common">Anacystis nidulans</name>
    <dbReference type="NCBI Taxonomy" id="269084"/>
    <lineage>
        <taxon>Bacteria</taxon>
        <taxon>Bacillati</taxon>
        <taxon>Cyanobacteriota</taxon>
        <taxon>Cyanophyceae</taxon>
        <taxon>Synechococcales</taxon>
        <taxon>Synechococcaceae</taxon>
        <taxon>Synechococcus</taxon>
    </lineage>
</organism>
<dbReference type="GO" id="GO:0035435">
    <property type="term" value="P:phosphate ion transmembrane transport"/>
    <property type="evidence" value="ECO:0007669"/>
    <property type="project" value="InterPro"/>
</dbReference>
<reference evidence="4 5" key="1">
    <citation type="journal article" date="2007" name="Photosyn. Res.">
        <title>Complete nucleotide sequence of the freshwater unicellular cyanobacterium Synechococcus elongatus PCC 6301 chromosome: gene content and organization.</title>
        <authorList>
            <person name="Sugita C."/>
            <person name="Ogata K."/>
            <person name="Shikata M."/>
            <person name="Jikuya H."/>
            <person name="Takano J."/>
            <person name="Furumichi M."/>
            <person name="Kanehisa M."/>
            <person name="Omata T."/>
            <person name="Sugiura M."/>
            <person name="Sugita M."/>
        </authorList>
    </citation>
    <scope>NUCLEOTIDE SEQUENCE [LARGE SCALE GENOMIC DNA]</scope>
    <source>
        <strain evidence="5">ATCC 27144 / PCC 6301 / SAUG 1402/1</strain>
    </source>
</reference>
<accession>A0A0H3JZ11</accession>
<evidence type="ECO:0000313" key="5">
    <source>
        <dbReference type="Proteomes" id="UP000001175"/>
    </source>
</evidence>
<evidence type="ECO:0000313" key="4">
    <source>
        <dbReference type="EMBL" id="BAD78297.1"/>
    </source>
</evidence>
<dbReference type="PROSITE" id="PS50893">
    <property type="entry name" value="ABC_TRANSPORTER_2"/>
    <property type="match status" value="1"/>
</dbReference>